<reference evidence="1" key="1">
    <citation type="submission" date="2020-05" db="EMBL/GenBank/DDBJ databases">
        <title>Large-scale comparative analyses of tick genomes elucidate their genetic diversity and vector capacities.</title>
        <authorList>
            <person name="Jia N."/>
            <person name="Wang J."/>
            <person name="Shi W."/>
            <person name="Du L."/>
            <person name="Sun Y."/>
            <person name="Zhan W."/>
            <person name="Jiang J."/>
            <person name="Wang Q."/>
            <person name="Zhang B."/>
            <person name="Ji P."/>
            <person name="Sakyi L.B."/>
            <person name="Cui X."/>
            <person name="Yuan T."/>
            <person name="Jiang B."/>
            <person name="Yang W."/>
            <person name="Lam T.T.-Y."/>
            <person name="Chang Q."/>
            <person name="Ding S."/>
            <person name="Wang X."/>
            <person name="Zhu J."/>
            <person name="Ruan X."/>
            <person name="Zhao L."/>
            <person name="Wei J."/>
            <person name="Que T."/>
            <person name="Du C."/>
            <person name="Cheng J."/>
            <person name="Dai P."/>
            <person name="Han X."/>
            <person name="Huang E."/>
            <person name="Gao Y."/>
            <person name="Liu J."/>
            <person name="Shao H."/>
            <person name="Ye R."/>
            <person name="Li L."/>
            <person name="Wei W."/>
            <person name="Wang X."/>
            <person name="Wang C."/>
            <person name="Yang T."/>
            <person name="Huo Q."/>
            <person name="Li W."/>
            <person name="Guo W."/>
            <person name="Chen H."/>
            <person name="Zhou L."/>
            <person name="Ni X."/>
            <person name="Tian J."/>
            <person name="Zhou Y."/>
            <person name="Sheng Y."/>
            <person name="Liu T."/>
            <person name="Pan Y."/>
            <person name="Xia L."/>
            <person name="Li J."/>
            <person name="Zhao F."/>
            <person name="Cao W."/>
        </authorList>
    </citation>
    <scope>NUCLEOTIDE SEQUENCE</scope>
    <source>
        <strain evidence="1">Dsil-2018</strain>
    </source>
</reference>
<organism evidence="1 2">
    <name type="scientific">Dermacentor silvarum</name>
    <name type="common">Tick</name>
    <dbReference type="NCBI Taxonomy" id="543639"/>
    <lineage>
        <taxon>Eukaryota</taxon>
        <taxon>Metazoa</taxon>
        <taxon>Ecdysozoa</taxon>
        <taxon>Arthropoda</taxon>
        <taxon>Chelicerata</taxon>
        <taxon>Arachnida</taxon>
        <taxon>Acari</taxon>
        <taxon>Parasitiformes</taxon>
        <taxon>Ixodida</taxon>
        <taxon>Ixodoidea</taxon>
        <taxon>Ixodidae</taxon>
        <taxon>Rhipicephalinae</taxon>
        <taxon>Dermacentor</taxon>
    </lineage>
</organism>
<protein>
    <submittedName>
        <fullName evidence="1">Uncharacterized protein</fullName>
    </submittedName>
</protein>
<evidence type="ECO:0000313" key="2">
    <source>
        <dbReference type="Proteomes" id="UP000821865"/>
    </source>
</evidence>
<accession>A0ACB8E2X8</accession>
<gene>
    <name evidence="1" type="ORF">HPB49_022658</name>
</gene>
<dbReference type="Proteomes" id="UP000821865">
    <property type="component" value="Chromosome 1"/>
</dbReference>
<sequence length="513" mass="55554">MYAQSLESRRAYACGTLRKARSLNLGGHGTGRAGIQKTPKSRESSVRFGSLFSSTWRPANDSEFVALSGMNGGSERDAAGVGGVHSWRELHTNIARRHQQLSPPTIPAASPPHPSKKAPKPPPLPANGYKIVVRIRGGLDCSKIHSCILRQIILKAAGLPSNEHTVATHVADPSDTCRGVILLPIDSPEQAILPTFISYNPDLTSILITFQGKRVPYYINYEGCALRCIPYRQTIEACTCCRKTHAARIVEPSTPPWTTTANRPVCIVSNGAHPTGSQLCKQRYKPQQTPSKARSQQAPSFPAIDPAQARARSSSKTPGPHSTFQGEAWPAPTTTAASLKASNTPTPENVTLKEEIRQLKLVLQSTQPPSPSQPYTLPSSQPLTPSLPPPTRTSNEPPSPMDVAPESQPPTTPSPPNKRKTPDKPRTEDHLDDTLLGINDRMTTLETKAHQLQQDFIVFQQSCTAQFVALNDKLDRFLESVMAHLATFTQAITPPPTNSSPALPSDGDASFKG</sequence>
<evidence type="ECO:0000313" key="1">
    <source>
        <dbReference type="EMBL" id="KAH7981252.1"/>
    </source>
</evidence>
<name>A0ACB8E2X8_DERSI</name>
<dbReference type="EMBL" id="CM023470">
    <property type="protein sequence ID" value="KAH7981252.1"/>
    <property type="molecule type" value="Genomic_DNA"/>
</dbReference>
<keyword evidence="2" id="KW-1185">Reference proteome</keyword>
<proteinExistence type="predicted"/>
<comment type="caution">
    <text evidence="1">The sequence shown here is derived from an EMBL/GenBank/DDBJ whole genome shotgun (WGS) entry which is preliminary data.</text>
</comment>